<feature type="binding site" evidence="8">
    <location>
        <position position="291"/>
    </location>
    <ligand>
        <name>Zn(2+)</name>
        <dbReference type="ChEBI" id="CHEBI:29105"/>
        <label>2</label>
    </ligand>
</feature>
<feature type="domain" description="PHD-type" evidence="12">
    <location>
        <begin position="245"/>
        <end position="294"/>
    </location>
</feature>
<evidence type="ECO:0000313" key="14">
    <source>
        <dbReference type="Proteomes" id="UP000494040"/>
    </source>
</evidence>
<sequence>MLNQTNQAALDAIYSATYVENYIDCVENLPDDIQRYLTRMHELDVNYRGFLKDLDVFKESLERDDLEIGAQRKTLYKMEQVLISLQEVGDEKVEIVQHINDLIDNKYRQLDQDLRNLDFYKEAESSEQPKETSRDTVQNTGSGSGTGSNNTNNNNNGNSAEKSNGTHGGNERTSKRSRRSRTEPENTEPVETRMTTTKNATSGNTNANSGNKTTATNSKKKKRKCRQREESPPKEEEVVHEIDEPTYCLCDQISYGEMIMCDNDLCPIEWFHFVCVSLVTKPKGKWFCPRCRGDRPNVMKPKSQFLKELERYNKEKEEKA</sequence>
<evidence type="ECO:0000259" key="12">
    <source>
        <dbReference type="PROSITE" id="PS50016"/>
    </source>
</evidence>
<comment type="subunit">
    <text evidence="10">Component of an histone acetyltransferase complex. Interacts with H3K4me3 and to a lesser extent with H3K4me2.</text>
</comment>
<dbReference type="InterPro" id="IPR011011">
    <property type="entry name" value="Znf_FYVE_PHD"/>
</dbReference>
<evidence type="ECO:0000313" key="13">
    <source>
        <dbReference type="EnsemblMetazoa" id="XP_014251081.1"/>
    </source>
</evidence>
<dbReference type="InterPro" id="IPR019786">
    <property type="entry name" value="Zinc_finger_PHD-type_CS"/>
</dbReference>
<dbReference type="SMART" id="SM00249">
    <property type="entry name" value="PHD"/>
    <property type="match status" value="1"/>
</dbReference>
<dbReference type="InterPro" id="IPR013083">
    <property type="entry name" value="Znf_RING/FYVE/PHD"/>
</dbReference>
<evidence type="ECO:0000256" key="10">
    <source>
        <dbReference type="RuleBase" id="RU361213"/>
    </source>
</evidence>
<dbReference type="InterPro" id="IPR019787">
    <property type="entry name" value="Znf_PHD-finger"/>
</dbReference>
<name>A0A8I6RRC6_CIMLE</name>
<dbReference type="Gene3D" id="6.10.140.1740">
    <property type="match status" value="1"/>
</dbReference>
<proteinExistence type="inferred from homology"/>
<evidence type="ECO:0000256" key="3">
    <source>
        <dbReference type="ARBA" id="ARBA00022723"/>
    </source>
</evidence>
<comment type="domain">
    <text evidence="10">The PHD-type zinc finger mediates the binding to H3K4me3.</text>
</comment>
<dbReference type="InterPro" id="IPR001965">
    <property type="entry name" value="Znf_PHD"/>
</dbReference>
<feature type="site" description="Histone H3K4me3 binding" evidence="7">
    <location>
        <position position="247"/>
    </location>
</feature>
<dbReference type="PANTHER" id="PTHR10333">
    <property type="entry name" value="INHIBITOR OF GROWTH PROTEIN"/>
    <property type="match status" value="1"/>
</dbReference>
<dbReference type="OMA" id="MREQGNQ"/>
<keyword evidence="10" id="KW-0156">Chromatin regulator</keyword>
<feature type="compositionally biased region" description="Basic and acidic residues" evidence="11">
    <location>
        <begin position="169"/>
        <end position="184"/>
    </location>
</feature>
<evidence type="ECO:0000256" key="11">
    <source>
        <dbReference type="SAM" id="MobiDB-lite"/>
    </source>
</evidence>
<dbReference type="FunFam" id="3.30.40.10:FF:000021">
    <property type="entry name" value="Inhibitor of growth 2b"/>
    <property type="match status" value="1"/>
</dbReference>
<dbReference type="InterPro" id="IPR028643">
    <property type="entry name" value="ING1_PHD_Znf"/>
</dbReference>
<dbReference type="KEGG" id="clec:106667563"/>
<dbReference type="PROSITE" id="PS50016">
    <property type="entry name" value="ZF_PHD_2"/>
    <property type="match status" value="1"/>
</dbReference>
<feature type="compositionally biased region" description="Low complexity" evidence="11">
    <location>
        <begin position="195"/>
        <end position="217"/>
    </location>
</feature>
<dbReference type="CDD" id="cd15584">
    <property type="entry name" value="PHD_ING1_2"/>
    <property type="match status" value="1"/>
</dbReference>
<dbReference type="Pfam" id="PF12998">
    <property type="entry name" value="ING"/>
    <property type="match status" value="1"/>
</dbReference>
<organism evidence="13 14">
    <name type="scientific">Cimex lectularius</name>
    <name type="common">Bed bug</name>
    <name type="synonym">Acanthia lectularia</name>
    <dbReference type="NCBI Taxonomy" id="79782"/>
    <lineage>
        <taxon>Eukaryota</taxon>
        <taxon>Metazoa</taxon>
        <taxon>Ecdysozoa</taxon>
        <taxon>Arthropoda</taxon>
        <taxon>Hexapoda</taxon>
        <taxon>Insecta</taxon>
        <taxon>Pterygota</taxon>
        <taxon>Neoptera</taxon>
        <taxon>Paraneoptera</taxon>
        <taxon>Hemiptera</taxon>
        <taxon>Heteroptera</taxon>
        <taxon>Panheteroptera</taxon>
        <taxon>Cimicomorpha</taxon>
        <taxon>Cimicidae</taxon>
        <taxon>Cimex</taxon>
    </lineage>
</organism>
<dbReference type="OrthoDB" id="5411773at2759"/>
<dbReference type="PANTHER" id="PTHR10333:SF89">
    <property type="entry name" value="INHIBITOR OF GROWTH PROTEIN"/>
    <property type="match status" value="1"/>
</dbReference>
<dbReference type="InterPro" id="IPR024610">
    <property type="entry name" value="ING_N_histone-binding"/>
</dbReference>
<dbReference type="CDD" id="cd16857">
    <property type="entry name" value="ING_ING1_2"/>
    <property type="match status" value="1"/>
</dbReference>
<feature type="compositionally biased region" description="Basic and acidic residues" evidence="11">
    <location>
        <begin position="122"/>
        <end position="134"/>
    </location>
</feature>
<feature type="binding site" evidence="8">
    <location>
        <position position="275"/>
    </location>
    <ligand>
        <name>Zn(2+)</name>
        <dbReference type="ChEBI" id="CHEBI:29105"/>
        <label>1</label>
    </ligand>
</feature>
<evidence type="ECO:0000256" key="1">
    <source>
        <dbReference type="ARBA" id="ARBA00004123"/>
    </source>
</evidence>
<dbReference type="GO" id="GO:0008270">
    <property type="term" value="F:zinc ion binding"/>
    <property type="evidence" value="ECO:0007669"/>
    <property type="project" value="UniProtKB-KW"/>
</dbReference>
<feature type="site" description="Histone H3K4me3 binding" evidence="7">
    <location>
        <position position="262"/>
    </location>
</feature>
<feature type="binding site" evidence="8">
    <location>
        <position position="288"/>
    </location>
    <ligand>
        <name>Zn(2+)</name>
        <dbReference type="ChEBI" id="CHEBI:29105"/>
        <label>2</label>
    </ligand>
</feature>
<dbReference type="GO" id="GO:0006325">
    <property type="term" value="P:chromatin organization"/>
    <property type="evidence" value="ECO:0007669"/>
    <property type="project" value="UniProtKB-KW"/>
</dbReference>
<feature type="binding site" evidence="8">
    <location>
        <position position="272"/>
    </location>
    <ligand>
        <name>Zn(2+)</name>
        <dbReference type="ChEBI" id="CHEBI:29105"/>
        <label>1</label>
    </ligand>
</feature>
<keyword evidence="6 10" id="KW-0539">Nucleus</keyword>
<evidence type="ECO:0000256" key="6">
    <source>
        <dbReference type="ARBA" id="ARBA00023242"/>
    </source>
</evidence>
<feature type="binding site" evidence="8">
    <location>
        <position position="248"/>
    </location>
    <ligand>
        <name>Zn(2+)</name>
        <dbReference type="ChEBI" id="CHEBI:29105"/>
        <label>1</label>
    </ligand>
</feature>
<dbReference type="AlphaFoldDB" id="A0A8I6RRC6"/>
<protein>
    <recommendedName>
        <fullName evidence="10">Inhibitor of growth protein</fullName>
    </recommendedName>
</protein>
<dbReference type="GO" id="GO:0005634">
    <property type="term" value="C:nucleus"/>
    <property type="evidence" value="ECO:0007669"/>
    <property type="project" value="UniProtKB-SubCell"/>
</dbReference>
<evidence type="ECO:0000256" key="2">
    <source>
        <dbReference type="ARBA" id="ARBA00010210"/>
    </source>
</evidence>
<evidence type="ECO:0000256" key="4">
    <source>
        <dbReference type="ARBA" id="ARBA00022771"/>
    </source>
</evidence>
<keyword evidence="5 8" id="KW-0862">Zinc</keyword>
<feature type="region of interest" description="Disordered" evidence="11">
    <location>
        <begin position="122"/>
        <end position="236"/>
    </location>
</feature>
<accession>A0A8I6RRC6</accession>
<comment type="subcellular location">
    <subcellularLocation>
        <location evidence="1 10">Nucleus</location>
    </subcellularLocation>
</comment>
<dbReference type="SMART" id="SM01408">
    <property type="entry name" value="ING"/>
    <property type="match status" value="1"/>
</dbReference>
<evidence type="ECO:0000256" key="8">
    <source>
        <dbReference type="PIRSR" id="PIRSR628651-51"/>
    </source>
</evidence>
<dbReference type="PROSITE" id="PS01359">
    <property type="entry name" value="ZF_PHD_1"/>
    <property type="match status" value="1"/>
</dbReference>
<feature type="compositionally biased region" description="Basic and acidic residues" evidence="11">
    <location>
        <begin position="227"/>
        <end position="236"/>
    </location>
</feature>
<feature type="site" description="Histone H3K4me3 binding" evidence="7">
    <location>
        <position position="270"/>
    </location>
</feature>
<feature type="binding site" evidence="8">
    <location>
        <position position="250"/>
    </location>
    <ligand>
        <name>Zn(2+)</name>
        <dbReference type="ChEBI" id="CHEBI:29105"/>
        <label>1</label>
    </ligand>
</feature>
<comment type="similarity">
    <text evidence="2 10">Belongs to the ING family.</text>
</comment>
<feature type="binding site" evidence="8">
    <location>
        <position position="266"/>
    </location>
    <ligand>
        <name>Zn(2+)</name>
        <dbReference type="ChEBI" id="CHEBI:29105"/>
        <label>2</label>
    </ligand>
</feature>
<evidence type="ECO:0000256" key="9">
    <source>
        <dbReference type="PROSITE-ProRule" id="PRU00146"/>
    </source>
</evidence>
<dbReference type="GO" id="GO:0045893">
    <property type="term" value="P:positive regulation of DNA-templated transcription"/>
    <property type="evidence" value="ECO:0007669"/>
    <property type="project" value="TreeGrafter"/>
</dbReference>
<keyword evidence="3 8" id="KW-0479">Metal-binding</keyword>
<dbReference type="Proteomes" id="UP000494040">
    <property type="component" value="Unassembled WGS sequence"/>
</dbReference>
<evidence type="ECO:0000256" key="7">
    <source>
        <dbReference type="PIRSR" id="PIRSR628651-50"/>
    </source>
</evidence>
<feature type="site" description="Histone H3K4me3 binding" evidence="7">
    <location>
        <position position="258"/>
    </location>
</feature>
<comment type="function">
    <text evidence="10">Component of an histone acetyltransferase complex.</text>
</comment>
<reference evidence="13" key="1">
    <citation type="submission" date="2022-01" db="UniProtKB">
        <authorList>
            <consortium name="EnsemblMetazoa"/>
        </authorList>
    </citation>
    <scope>IDENTIFICATION</scope>
</reference>
<keyword evidence="4 9" id="KW-0863">Zinc-finger</keyword>
<dbReference type="EnsemblMetazoa" id="XM_014395595.2">
    <property type="protein sequence ID" value="XP_014251081.1"/>
    <property type="gene ID" value="LOC106667563"/>
</dbReference>
<evidence type="ECO:0000256" key="5">
    <source>
        <dbReference type="ARBA" id="ARBA00022833"/>
    </source>
</evidence>
<gene>
    <name evidence="13" type="primary">106667563</name>
</gene>
<keyword evidence="14" id="KW-1185">Reference proteome</keyword>
<dbReference type="InterPro" id="IPR028651">
    <property type="entry name" value="ING_fam"/>
</dbReference>
<dbReference type="Gene3D" id="3.30.40.10">
    <property type="entry name" value="Zinc/RING finger domain, C3HC4 (zinc finger)"/>
    <property type="match status" value="1"/>
</dbReference>
<feature type="compositionally biased region" description="Low complexity" evidence="11">
    <location>
        <begin position="147"/>
        <end position="159"/>
    </location>
</feature>
<dbReference type="SUPFAM" id="SSF57903">
    <property type="entry name" value="FYVE/PHD zinc finger"/>
    <property type="match status" value="1"/>
</dbReference>
<feature type="binding site" evidence="8">
    <location>
        <position position="261"/>
    </location>
    <ligand>
        <name>Zn(2+)</name>
        <dbReference type="ChEBI" id="CHEBI:29105"/>
        <label>2</label>
    </ligand>
</feature>